<reference evidence="16" key="1">
    <citation type="submission" date="2021-04" db="EMBL/GenBank/DDBJ databases">
        <title>Oceanospirillales bacteria with DddD are important DMSP degraders in coastal seawater.</title>
        <authorList>
            <person name="Liu J."/>
        </authorList>
    </citation>
    <scope>NUCLEOTIDE SEQUENCE</scope>
    <source>
        <strain evidence="16">D13-1</strain>
    </source>
</reference>
<keyword evidence="6" id="KW-0406">Ion transport</keyword>
<dbReference type="InterPro" id="IPR039426">
    <property type="entry name" value="TonB-dep_rcpt-like"/>
</dbReference>
<dbReference type="InterPro" id="IPR000531">
    <property type="entry name" value="Beta-barrel_TonB"/>
</dbReference>
<accession>A0ABY5HJZ2</accession>
<dbReference type="RefSeq" id="WP_255854820.1">
    <property type="nucleotide sequence ID" value="NZ_CP073347.1"/>
</dbReference>
<dbReference type="InterPro" id="IPR036942">
    <property type="entry name" value="Beta-barrel_TonB_sf"/>
</dbReference>
<dbReference type="InterPro" id="IPR037066">
    <property type="entry name" value="Plug_dom_sf"/>
</dbReference>
<evidence type="ECO:0000256" key="8">
    <source>
        <dbReference type="ARBA" id="ARBA00023114"/>
    </source>
</evidence>
<keyword evidence="8" id="KW-0626">Porin</keyword>
<evidence type="ECO:0000256" key="9">
    <source>
        <dbReference type="ARBA" id="ARBA00023136"/>
    </source>
</evidence>
<evidence type="ECO:0000256" key="13">
    <source>
        <dbReference type="SAM" id="SignalP"/>
    </source>
</evidence>
<dbReference type="InterPro" id="IPR012910">
    <property type="entry name" value="Plug_dom"/>
</dbReference>
<evidence type="ECO:0000256" key="7">
    <source>
        <dbReference type="ARBA" id="ARBA00023077"/>
    </source>
</evidence>
<dbReference type="NCBIfam" id="TIGR01779">
    <property type="entry name" value="TonB-B12"/>
    <property type="match status" value="1"/>
</dbReference>
<keyword evidence="3 11" id="KW-1134">Transmembrane beta strand</keyword>
<evidence type="ECO:0000256" key="2">
    <source>
        <dbReference type="ARBA" id="ARBA00022448"/>
    </source>
</evidence>
<evidence type="ECO:0000256" key="3">
    <source>
        <dbReference type="ARBA" id="ARBA00022452"/>
    </source>
</evidence>
<dbReference type="EMBL" id="CP073347">
    <property type="protein sequence ID" value="UTW12703.1"/>
    <property type="molecule type" value="Genomic_DNA"/>
</dbReference>
<keyword evidence="16" id="KW-0675">Receptor</keyword>
<sequence>MKSYSLPAALLLSSSVVLADQAATLSPVIVTATRTAETADETLASVTVIDREQIERSQAQMLPEILRSVPGVTLVSNGGLGQLTSVFLRGTSSDHVLVLIDGIKVGSATSGTYSFQDVPLSQVERIEVVRGPRSSLYGSEAIGGVIQIFTRKGTATGELKPRVSVAVGSHDTYQTDAGLSGGDADGWFNLGLSALNTDGFDVKNDGETDKDGYSNRAVTLRVGREFGDSSEVELHWLRADGEAEFDGSSQNESESRQQVLGARISTALADNWQSSLQLGRSWDDTDNFLDGVFSSRFETVRDNVSWQNDIAVGVADLLTLGLDYQKDEVSSSPPDYDVTERDNKGAFVQYQTTLGQHDLIASLRTDDNEQFGRHNTGSLAWGYTLAKDLRVSASYGTGFKAPTFNDLYWPEAGNETLQPEESKSWELGLSGDHAGVSWSANLYQNDIDNLIAWRPSPTPMDPFRWIPMNVNEARIRGLELFASTRIVHWDLTSSLDLLDPKDLADDSVLNRRARKVFNLSADRDFGRYSLGGSLQAVGKRPDGSDWLGGYTKFDLRSAYQLAQDWALKGRIENLFDKDYQTATSYNQDGRTYWVSLHYAP</sequence>
<dbReference type="Pfam" id="PF00593">
    <property type="entry name" value="TonB_dep_Rec_b-barrel"/>
    <property type="match status" value="1"/>
</dbReference>
<keyword evidence="10 11" id="KW-0998">Cell outer membrane</keyword>
<keyword evidence="7 12" id="KW-0798">TonB box</keyword>
<protein>
    <submittedName>
        <fullName evidence="16">TonB-dependent vitamin B12 receptor</fullName>
    </submittedName>
</protein>
<comment type="similarity">
    <text evidence="11 12">Belongs to the TonB-dependent receptor family.</text>
</comment>
<dbReference type="Pfam" id="PF07715">
    <property type="entry name" value="Plug"/>
    <property type="match status" value="1"/>
</dbReference>
<evidence type="ECO:0000256" key="1">
    <source>
        <dbReference type="ARBA" id="ARBA00004571"/>
    </source>
</evidence>
<keyword evidence="2 11" id="KW-0813">Transport</keyword>
<evidence type="ECO:0000313" key="17">
    <source>
        <dbReference type="Proteomes" id="UP001058461"/>
    </source>
</evidence>
<dbReference type="SUPFAM" id="SSF56935">
    <property type="entry name" value="Porins"/>
    <property type="match status" value="1"/>
</dbReference>
<dbReference type="Gene3D" id="2.40.170.20">
    <property type="entry name" value="TonB-dependent receptor, beta-barrel domain"/>
    <property type="match status" value="1"/>
</dbReference>
<dbReference type="CDD" id="cd01347">
    <property type="entry name" value="ligand_gated_channel"/>
    <property type="match status" value="1"/>
</dbReference>
<evidence type="ECO:0000256" key="4">
    <source>
        <dbReference type="ARBA" id="ARBA00022692"/>
    </source>
</evidence>
<feature type="signal peptide" evidence="13">
    <location>
        <begin position="1"/>
        <end position="19"/>
    </location>
</feature>
<keyword evidence="5 13" id="KW-0732">Signal</keyword>
<feature type="domain" description="TonB-dependent receptor plug" evidence="15">
    <location>
        <begin position="40"/>
        <end position="145"/>
    </location>
</feature>
<dbReference type="InterPro" id="IPR010101">
    <property type="entry name" value="B12_transptr_BtuB"/>
</dbReference>
<evidence type="ECO:0000256" key="11">
    <source>
        <dbReference type="PROSITE-ProRule" id="PRU01360"/>
    </source>
</evidence>
<evidence type="ECO:0000256" key="5">
    <source>
        <dbReference type="ARBA" id="ARBA00022729"/>
    </source>
</evidence>
<evidence type="ECO:0000259" key="14">
    <source>
        <dbReference type="Pfam" id="PF00593"/>
    </source>
</evidence>
<evidence type="ECO:0000256" key="12">
    <source>
        <dbReference type="RuleBase" id="RU003357"/>
    </source>
</evidence>
<evidence type="ECO:0000259" key="15">
    <source>
        <dbReference type="Pfam" id="PF07715"/>
    </source>
</evidence>
<dbReference type="PANTHER" id="PTHR30069">
    <property type="entry name" value="TONB-DEPENDENT OUTER MEMBRANE RECEPTOR"/>
    <property type="match status" value="1"/>
</dbReference>
<keyword evidence="17" id="KW-1185">Reference proteome</keyword>
<evidence type="ECO:0000313" key="16">
    <source>
        <dbReference type="EMBL" id="UTW12703.1"/>
    </source>
</evidence>
<comment type="subcellular location">
    <subcellularLocation>
        <location evidence="1 11">Cell outer membrane</location>
        <topology evidence="1 11">Multi-pass membrane protein</topology>
    </subcellularLocation>
</comment>
<name>A0ABY5HJZ2_9GAMM</name>
<dbReference type="PROSITE" id="PS52016">
    <property type="entry name" value="TONB_DEPENDENT_REC_3"/>
    <property type="match status" value="1"/>
</dbReference>
<proteinExistence type="inferred from homology"/>
<gene>
    <name evidence="16" type="primary">btuB</name>
    <name evidence="16" type="ORF">KDW95_03215</name>
</gene>
<dbReference type="PANTHER" id="PTHR30069:SF53">
    <property type="entry name" value="COLICIN I RECEPTOR-RELATED"/>
    <property type="match status" value="1"/>
</dbReference>
<evidence type="ECO:0000256" key="10">
    <source>
        <dbReference type="ARBA" id="ARBA00023237"/>
    </source>
</evidence>
<dbReference type="Gene3D" id="2.170.130.10">
    <property type="entry name" value="TonB-dependent receptor, plug domain"/>
    <property type="match status" value="1"/>
</dbReference>
<keyword evidence="9 11" id="KW-0472">Membrane</keyword>
<feature type="chain" id="PRO_5045150187" evidence="13">
    <location>
        <begin position="20"/>
        <end position="600"/>
    </location>
</feature>
<organism evidence="16 17">
    <name type="scientific">Marinobacterium rhizophilum</name>
    <dbReference type="NCBI Taxonomy" id="420402"/>
    <lineage>
        <taxon>Bacteria</taxon>
        <taxon>Pseudomonadati</taxon>
        <taxon>Pseudomonadota</taxon>
        <taxon>Gammaproteobacteria</taxon>
        <taxon>Oceanospirillales</taxon>
        <taxon>Oceanospirillaceae</taxon>
        <taxon>Marinobacterium</taxon>
    </lineage>
</organism>
<dbReference type="Proteomes" id="UP001058461">
    <property type="component" value="Chromosome"/>
</dbReference>
<evidence type="ECO:0000256" key="6">
    <source>
        <dbReference type="ARBA" id="ARBA00023065"/>
    </source>
</evidence>
<keyword evidence="4 11" id="KW-0812">Transmembrane</keyword>
<feature type="domain" description="TonB-dependent receptor-like beta-barrel" evidence="14">
    <location>
        <begin position="208"/>
        <end position="574"/>
    </location>
</feature>